<dbReference type="InterPro" id="IPR017451">
    <property type="entry name" value="F-box-assoc_interact_dom"/>
</dbReference>
<protein>
    <recommendedName>
        <fullName evidence="1">F-box domain-containing protein</fullName>
    </recommendedName>
</protein>
<organism evidence="2 3">
    <name type="scientific">Arabidopsis thaliana</name>
    <name type="common">Mouse-ear cress</name>
    <dbReference type="NCBI Taxonomy" id="3702"/>
    <lineage>
        <taxon>Eukaryota</taxon>
        <taxon>Viridiplantae</taxon>
        <taxon>Streptophyta</taxon>
        <taxon>Embryophyta</taxon>
        <taxon>Tracheophyta</taxon>
        <taxon>Spermatophyta</taxon>
        <taxon>Magnoliopsida</taxon>
        <taxon>eudicotyledons</taxon>
        <taxon>Gunneridae</taxon>
        <taxon>Pentapetalae</taxon>
        <taxon>rosids</taxon>
        <taxon>malvids</taxon>
        <taxon>Brassicales</taxon>
        <taxon>Brassicaceae</taxon>
        <taxon>Camelineae</taxon>
        <taxon>Arabidopsis</taxon>
    </lineage>
</organism>
<dbReference type="Proteomes" id="UP000078284">
    <property type="component" value="Chromosome 3"/>
</dbReference>
<dbReference type="SMART" id="SM00256">
    <property type="entry name" value="FBOX"/>
    <property type="match status" value="1"/>
</dbReference>
<feature type="domain" description="F-box" evidence="1">
    <location>
        <begin position="9"/>
        <end position="55"/>
    </location>
</feature>
<dbReference type="NCBIfam" id="TIGR01640">
    <property type="entry name" value="F_box_assoc_1"/>
    <property type="match status" value="1"/>
</dbReference>
<dbReference type="CDD" id="cd22157">
    <property type="entry name" value="F-box_AtFBW1-like"/>
    <property type="match status" value="1"/>
</dbReference>
<dbReference type="Pfam" id="PF00646">
    <property type="entry name" value="F-box"/>
    <property type="match status" value="1"/>
</dbReference>
<reference evidence="3" key="1">
    <citation type="journal article" date="2016" name="Proc. Natl. Acad. Sci. U.S.A.">
        <title>Chromosome-level assembly of Arabidopsis thaliana Ler reveals the extent of translocation and inversion polymorphisms.</title>
        <authorList>
            <person name="Zapata L."/>
            <person name="Ding J."/>
            <person name="Willing E.M."/>
            <person name="Hartwig B."/>
            <person name="Bezdan D."/>
            <person name="Jiao W.B."/>
            <person name="Patel V."/>
            <person name="Velikkakam James G."/>
            <person name="Koornneef M."/>
            <person name="Ossowski S."/>
            <person name="Schneeberger K."/>
        </authorList>
    </citation>
    <scope>NUCLEOTIDE SEQUENCE [LARGE SCALE GENOMIC DNA]</scope>
    <source>
        <strain evidence="3">cv. Landsberg erecta</strain>
    </source>
</reference>
<dbReference type="EMBL" id="LUHQ01000003">
    <property type="protein sequence ID" value="OAP01824.1"/>
    <property type="molecule type" value="Genomic_DNA"/>
</dbReference>
<proteinExistence type="predicted"/>
<sequence>MDHKEKLPWEFSLSLPWELIEEILSRVPPESLLRFKTVSKQWNALFRDKTFINNHKMTFRFILATKSKIYSVSIDPKIVVRELTLDIPGLESHEIPKKMVDCDKLLLCDMEKGVVLWNPWLRHSTWIDQGSNHTRMESYGIGYNNKGSYKIFAFCDRKENHTQRLLTIHDSASDAWKDREPIDNSQGKQIVHNIYTKISGVSLNGNLYLVTYFETTDLVYHLIEINSSSESVVKFCDLPCGTSNFLKDAFVLRVFEGGRFSLLKQCHATKKIEIWVSKYKINNNLDRDVEWIKFMEVSSPNLPDLVDGFDSQPSYFIEDKRLVVCSCNETGRAWIYVFGENKLISKTQIDSVVDLWPSHWTFIPSLVPVPRAQREEPAELQV</sequence>
<dbReference type="InterPro" id="IPR050796">
    <property type="entry name" value="SCF_F-box_component"/>
</dbReference>
<evidence type="ECO:0000313" key="3">
    <source>
        <dbReference type="Proteomes" id="UP000078284"/>
    </source>
</evidence>
<dbReference type="InterPro" id="IPR006527">
    <property type="entry name" value="F-box-assoc_dom_typ1"/>
</dbReference>
<evidence type="ECO:0000259" key="1">
    <source>
        <dbReference type="PROSITE" id="PS50181"/>
    </source>
</evidence>
<dbReference type="PANTHER" id="PTHR31672:SF13">
    <property type="entry name" value="F-BOX PROTEIN CPR30-LIKE"/>
    <property type="match status" value="1"/>
</dbReference>
<dbReference type="ExpressionAtlas" id="A0A178V7S4">
    <property type="expression patterns" value="baseline and differential"/>
</dbReference>
<comment type="caution">
    <text evidence="2">The sequence shown here is derived from an EMBL/GenBank/DDBJ whole genome shotgun (WGS) entry which is preliminary data.</text>
</comment>
<dbReference type="Pfam" id="PF07734">
    <property type="entry name" value="FBA_1"/>
    <property type="match status" value="1"/>
</dbReference>
<accession>A0A178V7S4</accession>
<dbReference type="InterPro" id="IPR036047">
    <property type="entry name" value="F-box-like_dom_sf"/>
</dbReference>
<name>A0A178V7S4_ARATH</name>
<dbReference type="FunFam" id="1.20.1280.50:FF:000163">
    <property type="entry name" value="Protein SUPPRESSOR OF NIM1 1"/>
    <property type="match status" value="1"/>
</dbReference>
<dbReference type="AlphaFoldDB" id="A0A178V7S4"/>
<gene>
    <name evidence="2" type="ordered locus">AXX17_At3g17470</name>
</gene>
<dbReference type="Gene3D" id="1.20.1280.50">
    <property type="match status" value="1"/>
</dbReference>
<evidence type="ECO:0000313" key="2">
    <source>
        <dbReference type="EMBL" id="OAP01824.1"/>
    </source>
</evidence>
<dbReference type="SUPFAM" id="SSF81383">
    <property type="entry name" value="F-box domain"/>
    <property type="match status" value="1"/>
</dbReference>
<dbReference type="InterPro" id="IPR001810">
    <property type="entry name" value="F-box_dom"/>
</dbReference>
<dbReference type="PANTHER" id="PTHR31672">
    <property type="entry name" value="BNACNNG10540D PROTEIN"/>
    <property type="match status" value="1"/>
</dbReference>
<dbReference type="PROSITE" id="PS50181">
    <property type="entry name" value="FBOX"/>
    <property type="match status" value="1"/>
</dbReference>